<accession>A0A290WXF1</accession>
<feature type="domain" description="Peptidase M16 N-terminal" evidence="3">
    <location>
        <begin position="71"/>
        <end position="205"/>
    </location>
</feature>
<name>A0A290WXF1_9BURK</name>
<dbReference type="InterPro" id="IPR011249">
    <property type="entry name" value="Metalloenz_LuxS/M16"/>
</dbReference>
<dbReference type="InterPro" id="IPR011765">
    <property type="entry name" value="Pept_M16_N"/>
</dbReference>
<dbReference type="AlphaFoldDB" id="A0A290WXF1"/>
<gene>
    <name evidence="5" type="ORF">CNX70_16540</name>
</gene>
<dbReference type="Pfam" id="PF05193">
    <property type="entry name" value="Peptidase_M16_C"/>
    <property type="match status" value="2"/>
</dbReference>
<protein>
    <submittedName>
        <fullName evidence="5">Peptidase M16</fullName>
    </submittedName>
</protein>
<dbReference type="Proteomes" id="UP000218437">
    <property type="component" value="Chromosome"/>
</dbReference>
<feature type="domain" description="Peptidase M16 C-terminal" evidence="4">
    <location>
        <begin position="224"/>
        <end position="393"/>
    </location>
</feature>
<feature type="domain" description="Peptidase M16 C-terminal" evidence="4">
    <location>
        <begin position="642"/>
        <end position="834"/>
    </location>
</feature>
<dbReference type="InterPro" id="IPR050361">
    <property type="entry name" value="MPP/UQCRC_Complex"/>
</dbReference>
<reference evidence="5 6" key="1">
    <citation type="submission" date="2017-09" db="EMBL/GenBank/DDBJ databases">
        <title>Complete genome sequence of Janthinobacterium svalbardensis PAMC 27463.</title>
        <authorList>
            <person name="Cho Y.-J."/>
            <person name="Cho A."/>
            <person name="Kim O.-S."/>
            <person name="Lee J.-I."/>
        </authorList>
    </citation>
    <scope>NUCLEOTIDE SEQUENCE [LARGE SCALE GENOMIC DNA]</scope>
    <source>
        <strain evidence="5 6">PAMC 27463</strain>
    </source>
</reference>
<dbReference type="GO" id="GO:0046872">
    <property type="term" value="F:metal ion binding"/>
    <property type="evidence" value="ECO:0007669"/>
    <property type="project" value="InterPro"/>
</dbReference>
<keyword evidence="6" id="KW-1185">Reference proteome</keyword>
<dbReference type="Gene3D" id="3.30.830.10">
    <property type="entry name" value="Metalloenzyme, LuxS/M16 peptidase-like"/>
    <property type="match status" value="4"/>
</dbReference>
<evidence type="ECO:0000256" key="2">
    <source>
        <dbReference type="SAM" id="SignalP"/>
    </source>
</evidence>
<proteinExistence type="inferred from homology"/>
<evidence type="ECO:0000259" key="3">
    <source>
        <dbReference type="Pfam" id="PF00675"/>
    </source>
</evidence>
<dbReference type="RefSeq" id="WP_096235602.1">
    <property type="nucleotide sequence ID" value="NZ_CP023422.1"/>
</dbReference>
<evidence type="ECO:0000313" key="5">
    <source>
        <dbReference type="EMBL" id="ATD61595.1"/>
    </source>
</evidence>
<dbReference type="InterPro" id="IPR007863">
    <property type="entry name" value="Peptidase_M16_C"/>
</dbReference>
<dbReference type="PANTHER" id="PTHR11851:SF49">
    <property type="entry name" value="MITOCHONDRIAL-PROCESSING PEPTIDASE SUBUNIT ALPHA"/>
    <property type="match status" value="1"/>
</dbReference>
<dbReference type="SUPFAM" id="SSF63411">
    <property type="entry name" value="LuxS/MPP-like metallohydrolase"/>
    <property type="match status" value="4"/>
</dbReference>
<feature type="domain" description="Peptidase M16 N-terminal" evidence="3">
    <location>
        <begin position="495"/>
        <end position="635"/>
    </location>
</feature>
<evidence type="ECO:0000256" key="1">
    <source>
        <dbReference type="ARBA" id="ARBA00007261"/>
    </source>
</evidence>
<organism evidence="5 6">
    <name type="scientific">Janthinobacterium svalbardensis</name>
    <dbReference type="NCBI Taxonomy" id="368607"/>
    <lineage>
        <taxon>Bacteria</taxon>
        <taxon>Pseudomonadati</taxon>
        <taxon>Pseudomonadota</taxon>
        <taxon>Betaproteobacteria</taxon>
        <taxon>Burkholderiales</taxon>
        <taxon>Oxalobacteraceae</taxon>
        <taxon>Janthinobacterium</taxon>
    </lineage>
</organism>
<feature type="signal peptide" evidence="2">
    <location>
        <begin position="1"/>
        <end position="26"/>
    </location>
</feature>
<evidence type="ECO:0000313" key="6">
    <source>
        <dbReference type="Proteomes" id="UP000218437"/>
    </source>
</evidence>
<sequence length="958" mass="105637">MSRIMPALLPAFALALSAMASSNLGAAPVKPAAAHSAPASKADLLPFKATEKTLANGLKIIIVPTGFPNLVSLQIPVQTGSRNEVEPGKSGFAHFFEHMMFRGTKAYPPEKYQEVITRAGARQNAYTSDDLTNYHTTFAKQDLETVLKVEADRFQHLDYAEDAFKTESRAVLGEYNKNSANPVSKLFEVMRDSAYTTHTYKHTTMGFIQDIEDMPNQYAYSKIFFDRWYRPERTTIIIAGDVEPQQAIALVEKYWSQWQRGKQQAAVPVEPAPRGPVYKHVAWPTPTLPWVAVGFHAPAFSVKDKDQAALATLLSLSFGRTSPLYKRLVQNEQKVDQLFEMTPDRVDPTLAVLGARVKNIDDAIYVRDAILTTVAQLRDTPVSEKDLADAKSAEKYGLIRSLDNTEQIAGTLASFVHFDRSYATINQYYRLIDTLTPADLQAAARKYLTDDGLVVTTLSNQPMADAIATTPKLASLLPPSSNAKFDVLVQKSALPQIRYKLLFTAGSAQDPKGKEGLAALTAAMVASGGSSERKIDEVNQALFPLAGSFSQQTDKEMTTFTGSIHRDNWTQFNAIALPLLLSPGFREDDFRRLKDAQKNALLLDLKDNNEEEFAKERLQTNVYAGTPYGHPVLGTLAGIDAITLDDVKQFWKSAYAQGAVKVGISGDVSDAMTASLTQALGKLPAGPGLPATVKPAGRKTNGLEVEIIEKNTRATAISFGLPLEVTRTHPDFPALWLAKTWLGEHRASNSYLYQRIREIRGMNYGDYAYIEAFPRGMYQFFPNPNLGRKAQLFEIWIRPVAPDNAHFALRVALTELGKLIDNGLTQDDFATTRDYLMKNVFVMTSTQDQQLGYALDSQWYGTPEFTKLMRDGLSKLTVLDVNRAIKQHLSAKNLSVVIVAKDAAGLKDKLVSDAFSPIKYDGNKPQALLDEDKVIGAMKLGIKPEAVTVTPAAQAFAK</sequence>
<dbReference type="EMBL" id="CP023422">
    <property type="protein sequence ID" value="ATD61595.1"/>
    <property type="molecule type" value="Genomic_DNA"/>
</dbReference>
<comment type="similarity">
    <text evidence="1">Belongs to the peptidase M16 family.</text>
</comment>
<keyword evidence="2" id="KW-0732">Signal</keyword>
<dbReference type="Pfam" id="PF00675">
    <property type="entry name" value="Peptidase_M16"/>
    <property type="match status" value="2"/>
</dbReference>
<evidence type="ECO:0000259" key="4">
    <source>
        <dbReference type="Pfam" id="PF05193"/>
    </source>
</evidence>
<dbReference type="PANTHER" id="PTHR11851">
    <property type="entry name" value="METALLOPROTEASE"/>
    <property type="match status" value="1"/>
</dbReference>
<feature type="chain" id="PRO_5013171738" evidence="2">
    <location>
        <begin position="27"/>
        <end position="958"/>
    </location>
</feature>
<dbReference type="KEGG" id="jsv:CNX70_16540"/>